<evidence type="ECO:0000313" key="2">
    <source>
        <dbReference type="Proteomes" id="UP001185028"/>
    </source>
</evidence>
<organism evidence="1 2">
    <name type="scientific">Paenibacillus hunanensis</name>
    <dbReference type="NCBI Taxonomy" id="539262"/>
    <lineage>
        <taxon>Bacteria</taxon>
        <taxon>Bacillati</taxon>
        <taxon>Bacillota</taxon>
        <taxon>Bacilli</taxon>
        <taxon>Bacillales</taxon>
        <taxon>Paenibacillaceae</taxon>
        <taxon>Paenibacillus</taxon>
    </lineage>
</organism>
<dbReference type="InterPro" id="IPR005585">
    <property type="entry name" value="DUF327"/>
</dbReference>
<dbReference type="Proteomes" id="UP001185028">
    <property type="component" value="Unassembled WGS sequence"/>
</dbReference>
<comment type="caution">
    <text evidence="1">The sequence shown here is derived from an EMBL/GenBank/DDBJ whole genome shotgun (WGS) entry which is preliminary data.</text>
</comment>
<proteinExistence type="predicted"/>
<gene>
    <name evidence="1" type="ORF">JOC58_004181</name>
</gene>
<dbReference type="Gene3D" id="1.20.120.490">
    <property type="entry name" value="Hypothetical protein TM1646-like domain"/>
    <property type="match status" value="1"/>
</dbReference>
<dbReference type="InterPro" id="IPR024042">
    <property type="entry name" value="TM1646-like_dom_sf"/>
</dbReference>
<sequence length="147" mass="16934">MKINPGYPPLKSNSVLSETPTKVVQQKNFSDVLQNHGTQATHDEIQRQFKAIQLQGDRLAKSMTLRELKAYQMLVKRFLEDTVRRGVKLKDTQSFDRRGRSRKYKLLDEVDSALLGMAEELLSSEEGRIELLQRMGEIRGLLVNLLY</sequence>
<reference evidence="1 2" key="1">
    <citation type="submission" date="2023-07" db="EMBL/GenBank/DDBJ databases">
        <title>Genomic Encyclopedia of Type Strains, Phase IV (KMG-IV): sequencing the most valuable type-strain genomes for metagenomic binning, comparative biology and taxonomic classification.</title>
        <authorList>
            <person name="Goeker M."/>
        </authorList>
    </citation>
    <scope>NUCLEOTIDE SEQUENCE [LARGE SCALE GENOMIC DNA]</scope>
    <source>
        <strain evidence="1 2">DSM 22170</strain>
    </source>
</reference>
<protein>
    <submittedName>
        <fullName evidence="1">Uncharacterized protein YaaR (DUF327 family)</fullName>
    </submittedName>
</protein>
<accession>A0ABU1J419</accession>
<dbReference type="SUPFAM" id="SSF158397">
    <property type="entry name" value="TM1646-like"/>
    <property type="match status" value="1"/>
</dbReference>
<name>A0ABU1J419_9BACL</name>
<dbReference type="EMBL" id="JAVDQH010000025">
    <property type="protein sequence ID" value="MDR6246251.1"/>
    <property type="molecule type" value="Genomic_DNA"/>
</dbReference>
<dbReference type="Pfam" id="PF03885">
    <property type="entry name" value="DUF327"/>
    <property type="match status" value="1"/>
</dbReference>
<evidence type="ECO:0000313" key="1">
    <source>
        <dbReference type="EMBL" id="MDR6246251.1"/>
    </source>
</evidence>
<dbReference type="RefSeq" id="WP_188778159.1">
    <property type="nucleotide sequence ID" value="NZ_BMMB01000014.1"/>
</dbReference>
<keyword evidence="2" id="KW-1185">Reference proteome</keyword>